<protein>
    <submittedName>
        <fullName evidence="1">Uncharacterized protein</fullName>
    </submittedName>
</protein>
<dbReference type="KEGG" id="dli:dnl_58890"/>
<dbReference type="AlphaFoldDB" id="A0A975BD64"/>
<accession>A0A975BD64</accession>
<sequence>MAVIPVSYSPQFSVWDSDIYPDYPLLILTILIQTLTKSSCQ</sequence>
<organism evidence="1 2">
    <name type="scientific">Desulfonema limicola</name>
    <dbReference type="NCBI Taxonomy" id="45656"/>
    <lineage>
        <taxon>Bacteria</taxon>
        <taxon>Pseudomonadati</taxon>
        <taxon>Thermodesulfobacteriota</taxon>
        <taxon>Desulfobacteria</taxon>
        <taxon>Desulfobacterales</taxon>
        <taxon>Desulfococcaceae</taxon>
        <taxon>Desulfonema</taxon>
    </lineage>
</organism>
<dbReference type="Proteomes" id="UP000663720">
    <property type="component" value="Chromosome"/>
</dbReference>
<keyword evidence="2" id="KW-1185">Reference proteome</keyword>
<reference evidence="1" key="1">
    <citation type="journal article" date="2021" name="Microb. Physiol.">
        <title>Proteogenomic Insights into the Physiology of Marine, Sulfate-Reducing, Filamentous Desulfonema limicola and Desulfonema magnum.</title>
        <authorList>
            <person name="Schnaars V."/>
            <person name="Wohlbrand L."/>
            <person name="Scheve S."/>
            <person name="Hinrichs C."/>
            <person name="Reinhardt R."/>
            <person name="Rabus R."/>
        </authorList>
    </citation>
    <scope>NUCLEOTIDE SEQUENCE</scope>
    <source>
        <strain evidence="1">5ac10</strain>
    </source>
</reference>
<name>A0A975BD64_9BACT</name>
<evidence type="ECO:0000313" key="1">
    <source>
        <dbReference type="EMBL" id="QTA83479.1"/>
    </source>
</evidence>
<dbReference type="EMBL" id="CP061799">
    <property type="protein sequence ID" value="QTA83479.1"/>
    <property type="molecule type" value="Genomic_DNA"/>
</dbReference>
<proteinExistence type="predicted"/>
<gene>
    <name evidence="1" type="ORF">dnl_58890</name>
</gene>
<evidence type="ECO:0000313" key="2">
    <source>
        <dbReference type="Proteomes" id="UP000663720"/>
    </source>
</evidence>